<protein>
    <submittedName>
        <fullName evidence="1">Uncharacterized protein</fullName>
    </submittedName>
</protein>
<gene>
    <name evidence="1" type="ORF">CEXT_105001</name>
</gene>
<comment type="caution">
    <text evidence="1">The sequence shown here is derived from an EMBL/GenBank/DDBJ whole genome shotgun (WGS) entry which is preliminary data.</text>
</comment>
<reference evidence="1 2" key="1">
    <citation type="submission" date="2021-06" db="EMBL/GenBank/DDBJ databases">
        <title>Caerostris extrusa draft genome.</title>
        <authorList>
            <person name="Kono N."/>
            <person name="Arakawa K."/>
        </authorList>
    </citation>
    <scope>NUCLEOTIDE SEQUENCE [LARGE SCALE GENOMIC DNA]</scope>
</reference>
<sequence>MYTHGHDTPFQALFSQGGGSTAAREWNKVGIPFCKNIFASHHLPHEKHSAQKRETGFIDSSLTCLNFVAEKPEAHISGNATPSPIF</sequence>
<evidence type="ECO:0000313" key="1">
    <source>
        <dbReference type="EMBL" id="GIY43724.1"/>
    </source>
</evidence>
<accession>A0AAV4TDF7</accession>
<keyword evidence="2" id="KW-1185">Reference proteome</keyword>
<dbReference type="EMBL" id="BPLR01011017">
    <property type="protein sequence ID" value="GIY43724.1"/>
    <property type="molecule type" value="Genomic_DNA"/>
</dbReference>
<name>A0AAV4TDF7_CAEEX</name>
<evidence type="ECO:0000313" key="2">
    <source>
        <dbReference type="Proteomes" id="UP001054945"/>
    </source>
</evidence>
<dbReference type="Proteomes" id="UP001054945">
    <property type="component" value="Unassembled WGS sequence"/>
</dbReference>
<proteinExistence type="predicted"/>
<organism evidence="1 2">
    <name type="scientific">Caerostris extrusa</name>
    <name type="common">Bark spider</name>
    <name type="synonym">Caerostris bankana</name>
    <dbReference type="NCBI Taxonomy" id="172846"/>
    <lineage>
        <taxon>Eukaryota</taxon>
        <taxon>Metazoa</taxon>
        <taxon>Ecdysozoa</taxon>
        <taxon>Arthropoda</taxon>
        <taxon>Chelicerata</taxon>
        <taxon>Arachnida</taxon>
        <taxon>Araneae</taxon>
        <taxon>Araneomorphae</taxon>
        <taxon>Entelegynae</taxon>
        <taxon>Araneoidea</taxon>
        <taxon>Araneidae</taxon>
        <taxon>Caerostris</taxon>
    </lineage>
</organism>
<dbReference type="AlphaFoldDB" id="A0AAV4TDF7"/>